<dbReference type="OrthoDB" id="5343727at2"/>
<sequence length="234" mass="27244">MKKLIFLLLPLFLYSQTYMAKIEPYEEFIIYAQASGQIIKLDKNDETKIVTKELIRIDDSLEQKELKIYQNQLKLYNKKLSIAQSNYEKFINIRGKSQSDKDDKYYDILDLKINIDSIKLSIASLKDTISKKSIKVNKLYIKQFDVDKNDYVSTGTQLATAMNISKSKLVVYVSKDDYENISKKKVYINDEKGLAKIKKIDKTLDKTYVSAHKVVLTLDNNEFGQIMKVEFKDE</sequence>
<keyword evidence="1" id="KW-0732">Signal</keyword>
<gene>
    <name evidence="2" type="ORF">FDK22_14525</name>
</gene>
<evidence type="ECO:0000313" key="2">
    <source>
        <dbReference type="EMBL" id="TLP35864.1"/>
    </source>
</evidence>
<evidence type="ECO:0000313" key="3">
    <source>
        <dbReference type="Proteomes" id="UP000308901"/>
    </source>
</evidence>
<evidence type="ECO:0008006" key="4">
    <source>
        <dbReference type="Google" id="ProtNLM"/>
    </source>
</evidence>
<organism evidence="2 3">
    <name type="scientific">Arcobacter arenosus</name>
    <dbReference type="NCBI Taxonomy" id="2576037"/>
    <lineage>
        <taxon>Bacteria</taxon>
        <taxon>Pseudomonadati</taxon>
        <taxon>Campylobacterota</taxon>
        <taxon>Epsilonproteobacteria</taxon>
        <taxon>Campylobacterales</taxon>
        <taxon>Arcobacteraceae</taxon>
        <taxon>Arcobacter</taxon>
    </lineage>
</organism>
<dbReference type="AlphaFoldDB" id="A0A5R8XXV0"/>
<accession>A0A5R8XXV0</accession>
<proteinExistence type="predicted"/>
<keyword evidence="3" id="KW-1185">Reference proteome</keyword>
<dbReference type="EMBL" id="VANU01000007">
    <property type="protein sequence ID" value="TLP35864.1"/>
    <property type="molecule type" value="Genomic_DNA"/>
</dbReference>
<dbReference type="RefSeq" id="WP_138153710.1">
    <property type="nucleotide sequence ID" value="NZ_VANU01000007.1"/>
</dbReference>
<comment type="caution">
    <text evidence="2">The sequence shown here is derived from an EMBL/GenBank/DDBJ whole genome shotgun (WGS) entry which is preliminary data.</text>
</comment>
<protein>
    <recommendedName>
        <fullName evidence="4">HlyD family secretion protein</fullName>
    </recommendedName>
</protein>
<reference evidence="2 3" key="1">
    <citation type="submission" date="2019-05" db="EMBL/GenBank/DDBJ databases">
        <title>Arcobacter sp. nov., isolated from sea sediment.</title>
        <authorList>
            <person name="Kim W."/>
        </authorList>
    </citation>
    <scope>NUCLEOTIDE SEQUENCE [LARGE SCALE GENOMIC DNA]</scope>
    <source>
        <strain evidence="2 3">CAU 1517</strain>
    </source>
</reference>
<dbReference type="Proteomes" id="UP000308901">
    <property type="component" value="Unassembled WGS sequence"/>
</dbReference>
<evidence type="ECO:0000256" key="1">
    <source>
        <dbReference type="SAM" id="SignalP"/>
    </source>
</evidence>
<feature type="signal peptide" evidence="1">
    <location>
        <begin position="1"/>
        <end position="20"/>
    </location>
</feature>
<name>A0A5R8XXV0_9BACT</name>
<feature type="chain" id="PRO_5024331383" description="HlyD family secretion protein" evidence="1">
    <location>
        <begin position="21"/>
        <end position="234"/>
    </location>
</feature>